<dbReference type="EMBL" id="MHIA01000002">
    <property type="protein sequence ID" value="OGY43013.1"/>
    <property type="molecule type" value="Genomic_DNA"/>
</dbReference>
<proteinExistence type="predicted"/>
<accession>A0A1G1XSH2</accession>
<dbReference type="AlphaFoldDB" id="A0A1G1XSH2"/>
<reference evidence="1 2" key="1">
    <citation type="journal article" date="2016" name="Nat. Commun.">
        <title>Thousands of microbial genomes shed light on interconnected biogeochemical processes in an aquifer system.</title>
        <authorList>
            <person name="Anantharaman K."/>
            <person name="Brown C.T."/>
            <person name="Hug L.A."/>
            <person name="Sharon I."/>
            <person name="Castelle C.J."/>
            <person name="Probst A.J."/>
            <person name="Thomas B.C."/>
            <person name="Singh A."/>
            <person name="Wilkins M.J."/>
            <person name="Karaoz U."/>
            <person name="Brodie E.L."/>
            <person name="Williams K.H."/>
            <person name="Hubbard S.S."/>
            <person name="Banfield J.F."/>
        </authorList>
    </citation>
    <scope>NUCLEOTIDE SEQUENCE [LARGE SCALE GENOMIC DNA]</scope>
</reference>
<evidence type="ECO:0000313" key="2">
    <source>
        <dbReference type="Proteomes" id="UP000176260"/>
    </source>
</evidence>
<gene>
    <name evidence="1" type="ORF">A2Y67_03435</name>
</gene>
<organism evidence="1 2">
    <name type="scientific">Candidatus Buchananbacteria bacterium RBG_13_39_9</name>
    <dbReference type="NCBI Taxonomy" id="1797531"/>
    <lineage>
        <taxon>Bacteria</taxon>
        <taxon>Candidatus Buchananiibacteriota</taxon>
    </lineage>
</organism>
<sequence length="85" mass="10373">MLTQEDIQKLIEVFATREEVALKGDFDKFREEYRKDFSDMHTSVDTYAKKANDYYQEMVMMNQKLNRHEKWIQQLATKLDIKLEY</sequence>
<evidence type="ECO:0000313" key="1">
    <source>
        <dbReference type="EMBL" id="OGY43013.1"/>
    </source>
</evidence>
<dbReference type="Proteomes" id="UP000176260">
    <property type="component" value="Unassembled WGS sequence"/>
</dbReference>
<protein>
    <submittedName>
        <fullName evidence="1">Uncharacterized protein</fullName>
    </submittedName>
</protein>
<name>A0A1G1XSH2_9BACT</name>
<comment type="caution">
    <text evidence="1">The sequence shown here is derived from an EMBL/GenBank/DDBJ whole genome shotgun (WGS) entry which is preliminary data.</text>
</comment>